<keyword evidence="2" id="KW-1185">Reference proteome</keyword>
<evidence type="ECO:0000313" key="1">
    <source>
        <dbReference type="EMBL" id="POH74668.1"/>
    </source>
</evidence>
<dbReference type="AlphaFoldDB" id="A0A2S3ZZM6"/>
<sequence>MQRLSADLCKVTADELSLDLAEDGATASPRQHLLNADEETQVVAMYLAGVTAKDVAAKFGVHRLTVSRAARRAGGRVGREPLTEREVEKAATSYTSGMSIAAVAKELSLPRESIRRQLIVASVEMRAKDRTRE</sequence>
<dbReference type="Proteomes" id="UP000237061">
    <property type="component" value="Unassembled WGS sequence"/>
</dbReference>
<gene>
    <name evidence="1" type="ORF">CVS27_05520</name>
</gene>
<comment type="caution">
    <text evidence="1">The sequence shown here is derived from an EMBL/GenBank/DDBJ whole genome shotgun (WGS) entry which is preliminary data.</text>
</comment>
<organism evidence="1 2">
    <name type="scientific">Arthrobacter glacialis</name>
    <dbReference type="NCBI Taxonomy" id="1664"/>
    <lineage>
        <taxon>Bacteria</taxon>
        <taxon>Bacillati</taxon>
        <taxon>Actinomycetota</taxon>
        <taxon>Actinomycetes</taxon>
        <taxon>Micrococcales</taxon>
        <taxon>Micrococcaceae</taxon>
        <taxon>Arthrobacter</taxon>
    </lineage>
</organism>
<accession>A0A2S3ZZM6</accession>
<evidence type="ECO:0008006" key="3">
    <source>
        <dbReference type="Google" id="ProtNLM"/>
    </source>
</evidence>
<dbReference type="Gene3D" id="1.10.10.60">
    <property type="entry name" value="Homeodomain-like"/>
    <property type="match status" value="2"/>
</dbReference>
<protein>
    <recommendedName>
        <fullName evidence="3">Helix-turn-helix domain containing protein</fullName>
    </recommendedName>
</protein>
<reference evidence="1 2" key="1">
    <citation type="submission" date="2018-01" db="EMBL/GenBank/DDBJ databases">
        <title>Arthrobacter sp. nov., from glaciers in China.</title>
        <authorList>
            <person name="Liu Q."/>
            <person name="Xin Y.-H."/>
        </authorList>
    </citation>
    <scope>NUCLEOTIDE SEQUENCE [LARGE SCALE GENOMIC DNA]</scope>
    <source>
        <strain evidence="1 2">HLT2-12-2</strain>
    </source>
</reference>
<proteinExistence type="predicted"/>
<evidence type="ECO:0000313" key="2">
    <source>
        <dbReference type="Proteomes" id="UP000237061"/>
    </source>
</evidence>
<dbReference type="EMBL" id="PPXC01000003">
    <property type="protein sequence ID" value="POH74668.1"/>
    <property type="molecule type" value="Genomic_DNA"/>
</dbReference>
<name>A0A2S3ZZM6_ARTGL</name>